<organism evidence="1 2">
    <name type="scientific">Schistosoma japonicum</name>
    <name type="common">Blood fluke</name>
    <dbReference type="NCBI Taxonomy" id="6182"/>
    <lineage>
        <taxon>Eukaryota</taxon>
        <taxon>Metazoa</taxon>
        <taxon>Spiralia</taxon>
        <taxon>Lophotrochozoa</taxon>
        <taxon>Platyhelminthes</taxon>
        <taxon>Trematoda</taxon>
        <taxon>Digenea</taxon>
        <taxon>Strigeidida</taxon>
        <taxon>Schistosomatoidea</taxon>
        <taxon>Schistosomatidae</taxon>
        <taxon>Schistosoma</taxon>
    </lineage>
</organism>
<reference evidence="1 2" key="1">
    <citation type="submission" date="2019-03" db="EMBL/GenBank/DDBJ databases">
        <title>An improved genome assembly of the fluke Schistosoma japonicum.</title>
        <authorList>
            <person name="Hu W."/>
            <person name="Luo F."/>
            <person name="Yin M."/>
            <person name="Mo X."/>
            <person name="Sun C."/>
            <person name="Wu Q."/>
            <person name="Zhu B."/>
            <person name="Xiang M."/>
            <person name="Wang J."/>
            <person name="Wang Y."/>
            <person name="Zhang T."/>
            <person name="Xu B."/>
            <person name="Zheng H."/>
            <person name="Feng Z."/>
        </authorList>
    </citation>
    <scope>NUCLEOTIDE SEQUENCE [LARGE SCALE GENOMIC DNA]</scope>
    <source>
        <strain evidence="1">HuSjv2</strain>
        <tissue evidence="1">Worms</tissue>
    </source>
</reference>
<accession>A0A4Z2DYG0</accession>
<dbReference type="EMBL" id="SKCS01000001">
    <property type="protein sequence ID" value="TNN21447.1"/>
    <property type="molecule type" value="Genomic_DNA"/>
</dbReference>
<dbReference type="AlphaFoldDB" id="A0A4Z2DYG0"/>
<keyword evidence="2" id="KW-1185">Reference proteome</keyword>
<sequence>MKVDYGPICTININDYEITSQLKPTNLTLQPGQKTTINMQYIFPLNSSYPKSTIQVIGTGPNSTNETIMTIIGFTITWGRTVIVPHVRNTINITVDIQLSDSRSVEKGTTWPLQFIDIVSVYCWRSGSEVPSINVSLSQVGHYPLSVTVLTDMFLSRSLWLPINVHVVLLMKPEILHYVFLHCLHFTIYSSQLIKCP</sequence>
<comment type="caution">
    <text evidence="1">The sequence shown here is derived from an EMBL/GenBank/DDBJ whole genome shotgun (WGS) entry which is preliminary data.</text>
</comment>
<gene>
    <name evidence="1" type="ORF">EWB00_000001</name>
</gene>
<dbReference type="STRING" id="6182.A0A4Z2DYG0"/>
<evidence type="ECO:0000313" key="1">
    <source>
        <dbReference type="EMBL" id="TNN21447.1"/>
    </source>
</evidence>
<evidence type="ECO:0000313" key="2">
    <source>
        <dbReference type="Proteomes" id="UP000311919"/>
    </source>
</evidence>
<protein>
    <submittedName>
        <fullName evidence="1">Uncharacterized protein</fullName>
    </submittedName>
</protein>
<dbReference type="Proteomes" id="UP000311919">
    <property type="component" value="Unassembled WGS sequence"/>
</dbReference>
<name>A0A4Z2DYG0_SCHJA</name>
<proteinExistence type="predicted"/>